<dbReference type="Gene3D" id="2.40.50.140">
    <property type="entry name" value="Nucleic acid-binding proteins"/>
    <property type="match status" value="1"/>
</dbReference>
<protein>
    <recommendedName>
        <fullName evidence="1">TRAM domain-containing protein</fullName>
    </recommendedName>
</protein>
<proteinExistence type="predicted"/>
<dbReference type="GO" id="GO:0051539">
    <property type="term" value="F:4 iron, 4 sulfur cluster binding"/>
    <property type="evidence" value="ECO:0007669"/>
    <property type="project" value="InterPro"/>
</dbReference>
<evidence type="ECO:0000313" key="3">
    <source>
        <dbReference type="Proteomes" id="UP000808388"/>
    </source>
</evidence>
<dbReference type="AlphaFoldDB" id="A0A9D6QYH3"/>
<dbReference type="PANTHER" id="PTHR43837">
    <property type="entry name" value="RIBOSOMAL PROTEIN S12 METHYLTHIOTRANSFERASE RIMO"/>
    <property type="match status" value="1"/>
</dbReference>
<evidence type="ECO:0000313" key="2">
    <source>
        <dbReference type="EMBL" id="MBI3627431.1"/>
    </source>
</evidence>
<sequence>MDEPDHEAGLYLGRTYADAPEVDGQVFLRSGVRLQPGQMVRAQVVDTTEYDLVAQGQSP</sequence>
<dbReference type="InterPro" id="IPR005840">
    <property type="entry name" value="Ribosomal_uS12_MeSTrfase_RimO"/>
</dbReference>
<organism evidence="2 3">
    <name type="scientific">Candidatus Sungiibacteriota bacterium</name>
    <dbReference type="NCBI Taxonomy" id="2750080"/>
    <lineage>
        <taxon>Bacteria</taxon>
        <taxon>Candidatus Sungiibacteriota</taxon>
    </lineage>
</organism>
<feature type="domain" description="TRAM" evidence="1">
    <location>
        <begin position="1"/>
        <end position="58"/>
    </location>
</feature>
<dbReference type="Pfam" id="PF18693">
    <property type="entry name" value="TRAM_2"/>
    <property type="match status" value="1"/>
</dbReference>
<dbReference type="EMBL" id="JACQCQ010000007">
    <property type="protein sequence ID" value="MBI3627431.1"/>
    <property type="molecule type" value="Genomic_DNA"/>
</dbReference>
<gene>
    <name evidence="2" type="ORF">HY220_01620</name>
</gene>
<dbReference type="InterPro" id="IPR002792">
    <property type="entry name" value="TRAM_dom"/>
</dbReference>
<comment type="caution">
    <text evidence="2">The sequence shown here is derived from an EMBL/GenBank/DDBJ whole genome shotgun (WGS) entry which is preliminary data.</text>
</comment>
<dbReference type="PANTHER" id="PTHR43837:SF1">
    <property type="entry name" value="RIBOSOMAL PROTEIN US12 METHYLTHIOTRANSFERASE RIMO"/>
    <property type="match status" value="1"/>
</dbReference>
<dbReference type="GO" id="GO:0005829">
    <property type="term" value="C:cytosol"/>
    <property type="evidence" value="ECO:0007669"/>
    <property type="project" value="TreeGrafter"/>
</dbReference>
<reference evidence="2" key="1">
    <citation type="submission" date="2020-07" db="EMBL/GenBank/DDBJ databases">
        <title>Huge and variable diversity of episymbiotic CPR bacteria and DPANN archaea in groundwater ecosystems.</title>
        <authorList>
            <person name="He C.Y."/>
            <person name="Keren R."/>
            <person name="Whittaker M."/>
            <person name="Farag I.F."/>
            <person name="Doudna J."/>
            <person name="Cate J.H.D."/>
            <person name="Banfield J.F."/>
        </authorList>
    </citation>
    <scope>NUCLEOTIDE SEQUENCE</scope>
    <source>
        <strain evidence="2">NC_groundwater_972_Pr1_S-0.2um_49_27</strain>
    </source>
</reference>
<dbReference type="PROSITE" id="PS50926">
    <property type="entry name" value="TRAM"/>
    <property type="match status" value="1"/>
</dbReference>
<dbReference type="InterPro" id="IPR012340">
    <property type="entry name" value="NA-bd_OB-fold"/>
</dbReference>
<dbReference type="Proteomes" id="UP000808388">
    <property type="component" value="Unassembled WGS sequence"/>
</dbReference>
<evidence type="ECO:0000259" key="1">
    <source>
        <dbReference type="PROSITE" id="PS50926"/>
    </source>
</evidence>
<name>A0A9D6QYH3_9BACT</name>
<dbReference type="GO" id="GO:0035599">
    <property type="term" value="F:aspartic acid methylthiotransferase activity"/>
    <property type="evidence" value="ECO:0007669"/>
    <property type="project" value="TreeGrafter"/>
</dbReference>
<accession>A0A9D6QYH3</accession>